<organism evidence="3 5">
    <name type="scientific">Cercospora beticola</name>
    <name type="common">Sugarbeet leaf spot fungus</name>
    <dbReference type="NCBI Taxonomy" id="122368"/>
    <lineage>
        <taxon>Eukaryota</taxon>
        <taxon>Fungi</taxon>
        <taxon>Dikarya</taxon>
        <taxon>Ascomycota</taxon>
        <taxon>Pezizomycotina</taxon>
        <taxon>Dothideomycetes</taxon>
        <taxon>Dothideomycetidae</taxon>
        <taxon>Mycosphaerellales</taxon>
        <taxon>Mycosphaerellaceae</taxon>
        <taxon>Cercospora</taxon>
    </lineage>
</organism>
<proteinExistence type="predicted"/>
<evidence type="ECO:0000313" key="3">
    <source>
        <dbReference type="EMBL" id="PIA92854.1"/>
    </source>
</evidence>
<dbReference type="InterPro" id="IPR008922">
    <property type="entry name" value="Di-copper_centre_dom_sf"/>
</dbReference>
<evidence type="ECO:0000313" key="4">
    <source>
        <dbReference type="EMBL" id="WPB01417.1"/>
    </source>
</evidence>
<dbReference type="EMBL" id="LKMD01000105">
    <property type="protein sequence ID" value="PIA92854.1"/>
    <property type="molecule type" value="Genomic_DNA"/>
</dbReference>
<dbReference type="AlphaFoldDB" id="A0A2G5HJW8"/>
<dbReference type="GO" id="GO:0046872">
    <property type="term" value="F:metal ion binding"/>
    <property type="evidence" value="ECO:0007669"/>
    <property type="project" value="UniProtKB-KW"/>
</dbReference>
<dbReference type="PROSITE" id="PS00498">
    <property type="entry name" value="TYROSINASE_2"/>
    <property type="match status" value="1"/>
</dbReference>
<evidence type="ECO:0000256" key="1">
    <source>
        <dbReference type="ARBA" id="ARBA00022723"/>
    </source>
</evidence>
<evidence type="ECO:0000259" key="2">
    <source>
        <dbReference type="PROSITE" id="PS00498"/>
    </source>
</evidence>
<dbReference type="EMBL" id="CP134187">
    <property type="protein sequence ID" value="WPB01417.1"/>
    <property type="molecule type" value="Genomic_DNA"/>
</dbReference>
<keyword evidence="6" id="KW-1185">Reference proteome</keyword>
<dbReference type="OrthoDB" id="6132182at2759"/>
<dbReference type="PRINTS" id="PR00092">
    <property type="entry name" value="TYROSINASE"/>
</dbReference>
<dbReference type="InterPro" id="IPR002227">
    <property type="entry name" value="Tyrosinase_Cu-bd"/>
</dbReference>
<dbReference type="PANTHER" id="PTHR11474">
    <property type="entry name" value="TYROSINASE FAMILY MEMBER"/>
    <property type="match status" value="1"/>
</dbReference>
<dbReference type="GO" id="GO:0016491">
    <property type="term" value="F:oxidoreductase activity"/>
    <property type="evidence" value="ECO:0007669"/>
    <property type="project" value="InterPro"/>
</dbReference>
<dbReference type="InterPro" id="IPR050316">
    <property type="entry name" value="Tyrosinase/Hemocyanin"/>
</dbReference>
<dbReference type="Gene3D" id="1.10.1280.10">
    <property type="entry name" value="Di-copper center containing domain from catechol oxidase"/>
    <property type="match status" value="1"/>
</dbReference>
<sequence length="446" mass="49287">MELRMSGRMKLLSSDIHIYPFCILQIFSNLLVDLDKDSKSPDCWNSPDMRLSWLNLLCVGLLKPTSASDDVDVLSELAAEAFENAHRTVSRSSSGHTGRRTCTLASLSIRQEWGSLSKSQRKDYIRAVQCLQIKPTRTPSTLAPGAKSRFDDFVVTHLNQTQTVHFTGNFLSWHRYYIWLYEKALREECGYKGYQPYWDWSVTAETGLLSSPIFDGSDTSMGGNGVYLGIRSDIVLGAGLDLPPIYLPTGSGGGCIESGPFKNMTVNLGPVALDSPGGVSEGPPSGNPLDWNPRCLRRDLTDAVNRRWANASSIVSLISNSKNVHDFQMTMQGVPGSGEIGVHGGGHYSIGGDPANDVFVSPGDPIFYLHHAMIDRVWWIWQHIENPFQRQFSDGAISGTRTFWDMPPSANATLDDMIDFRYAAGPACPIRDLLSTVDGPFCYVYL</sequence>
<dbReference type="Proteomes" id="UP000230605">
    <property type="component" value="Chromosome 4"/>
</dbReference>
<keyword evidence="1" id="KW-0479">Metal-binding</keyword>
<dbReference type="PANTHER" id="PTHR11474:SF116">
    <property type="entry name" value="TYROSINASE"/>
    <property type="match status" value="1"/>
</dbReference>
<reference evidence="4 6" key="2">
    <citation type="submission" date="2023-09" db="EMBL/GenBank/DDBJ databases">
        <title>Complete-Gapless Cercospora beticola genome.</title>
        <authorList>
            <person name="Wyatt N.A."/>
            <person name="Spanner R.E."/>
            <person name="Bolton M.D."/>
        </authorList>
    </citation>
    <scope>NUCLEOTIDE SEQUENCE [LARGE SCALE GENOMIC DNA]</scope>
    <source>
        <strain evidence="4">Cb09-40</strain>
    </source>
</reference>
<reference evidence="3 5" key="1">
    <citation type="submission" date="2015-10" db="EMBL/GenBank/DDBJ databases">
        <title>The cercosporin biosynthetic gene cluster was horizontally transferred to several fungal lineages and shown to be expanded in Cercospora beticola based on microsynteny with recipient genomes.</title>
        <authorList>
            <person name="De Jonge R."/>
            <person name="Ebert M.K."/>
            <person name="Suttle J.C."/>
            <person name="Jurick Ii W.M."/>
            <person name="Secor G.A."/>
            <person name="Thomma B.P."/>
            <person name="Van De Peer Y."/>
            <person name="Bolton M.D."/>
        </authorList>
    </citation>
    <scope>NUCLEOTIDE SEQUENCE [LARGE SCALE GENOMIC DNA]</scope>
    <source>
        <strain evidence="3 5">09-40</strain>
    </source>
</reference>
<dbReference type="Proteomes" id="UP001302367">
    <property type="component" value="Chromosome 4"/>
</dbReference>
<gene>
    <name evidence="3" type="ORF">CB0940_04199</name>
    <name evidence="4" type="ORF">RHO25_006043</name>
</gene>
<feature type="domain" description="Tyrosinase copper-binding" evidence="2">
    <location>
        <begin position="364"/>
        <end position="375"/>
    </location>
</feature>
<evidence type="ECO:0000313" key="5">
    <source>
        <dbReference type="Proteomes" id="UP000230605"/>
    </source>
</evidence>
<dbReference type="Pfam" id="PF00264">
    <property type="entry name" value="Tyrosinase"/>
    <property type="match status" value="1"/>
</dbReference>
<evidence type="ECO:0000313" key="6">
    <source>
        <dbReference type="Proteomes" id="UP001302367"/>
    </source>
</evidence>
<dbReference type="SUPFAM" id="SSF48056">
    <property type="entry name" value="Di-copper centre-containing domain"/>
    <property type="match status" value="1"/>
</dbReference>
<accession>A0A2G5HJW8</accession>
<protein>
    <recommendedName>
        <fullName evidence="2">Tyrosinase copper-binding domain-containing protein</fullName>
    </recommendedName>
</protein>
<name>A0A2G5HJW8_CERBT</name>